<comment type="caution">
    <text evidence="1">The sequence shown here is derived from an EMBL/GenBank/DDBJ whole genome shotgun (WGS) entry which is preliminary data.</text>
</comment>
<gene>
    <name evidence="1" type="ORF">Patl1_18264</name>
</gene>
<dbReference type="EMBL" id="CM047898">
    <property type="protein sequence ID" value="KAJ0104552.1"/>
    <property type="molecule type" value="Genomic_DNA"/>
</dbReference>
<reference evidence="2" key="1">
    <citation type="journal article" date="2023" name="G3 (Bethesda)">
        <title>Genome assembly and association tests identify interacting loci associated with vigor, precocity, and sex in interspecific pistachio rootstocks.</title>
        <authorList>
            <person name="Palmer W."/>
            <person name="Jacygrad E."/>
            <person name="Sagayaradj S."/>
            <person name="Cavanaugh K."/>
            <person name="Han R."/>
            <person name="Bertier L."/>
            <person name="Beede B."/>
            <person name="Kafkas S."/>
            <person name="Golino D."/>
            <person name="Preece J."/>
            <person name="Michelmore R."/>
        </authorList>
    </citation>
    <scope>NUCLEOTIDE SEQUENCE [LARGE SCALE GENOMIC DNA]</scope>
</reference>
<accession>A0ACC1BXS2</accession>
<dbReference type="Proteomes" id="UP001164250">
    <property type="component" value="Chromosome 2"/>
</dbReference>
<evidence type="ECO:0000313" key="2">
    <source>
        <dbReference type="Proteomes" id="UP001164250"/>
    </source>
</evidence>
<sequence length="115" mass="13552">MLGYRNSKVRKQLVHKWQNDKELDIQNNHIDKKNAIMVYRTKFYRSKFCICPRGSLVNSVCIADSIPLWMCPCKHLIILSDNYDMSLGLTIRIERMKTKTATHNLCLKRHRCGLQ</sequence>
<protein>
    <submittedName>
        <fullName evidence="1">Uncharacterized protein</fullName>
    </submittedName>
</protein>
<organism evidence="1 2">
    <name type="scientific">Pistacia atlantica</name>
    <dbReference type="NCBI Taxonomy" id="434234"/>
    <lineage>
        <taxon>Eukaryota</taxon>
        <taxon>Viridiplantae</taxon>
        <taxon>Streptophyta</taxon>
        <taxon>Embryophyta</taxon>
        <taxon>Tracheophyta</taxon>
        <taxon>Spermatophyta</taxon>
        <taxon>Magnoliopsida</taxon>
        <taxon>eudicotyledons</taxon>
        <taxon>Gunneridae</taxon>
        <taxon>Pentapetalae</taxon>
        <taxon>rosids</taxon>
        <taxon>malvids</taxon>
        <taxon>Sapindales</taxon>
        <taxon>Anacardiaceae</taxon>
        <taxon>Pistacia</taxon>
    </lineage>
</organism>
<keyword evidence="2" id="KW-1185">Reference proteome</keyword>
<evidence type="ECO:0000313" key="1">
    <source>
        <dbReference type="EMBL" id="KAJ0104552.1"/>
    </source>
</evidence>
<proteinExistence type="predicted"/>
<name>A0ACC1BXS2_9ROSI</name>